<evidence type="ECO:0000313" key="11">
    <source>
        <dbReference type="EMBL" id="CTR04158.1"/>
    </source>
</evidence>
<keyword evidence="4" id="KW-0274">FAD</keyword>
<gene>
    <name evidence="11" type="primary">FGENESH: predicted gene_1.19</name>
    <name evidence="11" type="ORF">BN2166_0000190</name>
</gene>
<reference evidence="11 12" key="1">
    <citation type="submission" date="2015-07" db="EMBL/GenBank/DDBJ databases">
        <authorList>
            <person name="Cajimat M.N.B."/>
            <person name="Milazzo M.L."/>
            <person name="Fulhorst C.F."/>
        </authorList>
    </citation>
    <scope>NUCLEOTIDE SEQUENCE [LARGE SCALE GENOMIC DNA]</scope>
    <source>
        <strain evidence="11">Single colony</strain>
    </source>
</reference>
<evidence type="ECO:0000256" key="6">
    <source>
        <dbReference type="PROSITE-ProRule" id="PRU00169"/>
    </source>
</evidence>
<keyword evidence="5" id="KW-0560">Oxidoreductase</keyword>
<dbReference type="SMART" id="SM00387">
    <property type="entry name" value="HATPase_c"/>
    <property type="match status" value="1"/>
</dbReference>
<dbReference type="CDD" id="cd00130">
    <property type="entry name" value="PAS"/>
    <property type="match status" value="1"/>
</dbReference>
<feature type="domain" description="Histidine kinase" evidence="8">
    <location>
        <begin position="1156"/>
        <end position="1430"/>
    </location>
</feature>
<dbReference type="GO" id="GO:0004499">
    <property type="term" value="F:N,N-dimethylaniline monooxygenase activity"/>
    <property type="evidence" value="ECO:0007669"/>
    <property type="project" value="InterPro"/>
</dbReference>
<evidence type="ECO:0000256" key="3">
    <source>
        <dbReference type="ARBA" id="ARBA00022630"/>
    </source>
</evidence>
<dbReference type="InterPro" id="IPR004358">
    <property type="entry name" value="Sig_transdc_His_kin-like_C"/>
</dbReference>
<dbReference type="Proteomes" id="UP000199069">
    <property type="component" value="Unassembled WGS sequence"/>
</dbReference>
<keyword evidence="2 6" id="KW-0597">Phosphoprotein</keyword>
<dbReference type="Pfam" id="PF00743">
    <property type="entry name" value="FMO-like"/>
    <property type="match status" value="1"/>
</dbReference>
<dbReference type="CDD" id="cd17546">
    <property type="entry name" value="REC_hyHK_CKI1_RcsC-like"/>
    <property type="match status" value="1"/>
</dbReference>
<dbReference type="PROSITE" id="PS50113">
    <property type="entry name" value="PAC"/>
    <property type="match status" value="1"/>
</dbReference>
<dbReference type="Pfam" id="PF08447">
    <property type="entry name" value="PAS_3"/>
    <property type="match status" value="1"/>
</dbReference>
<feature type="region of interest" description="Disordered" evidence="7">
    <location>
        <begin position="767"/>
        <end position="789"/>
    </location>
</feature>
<dbReference type="Pfam" id="PF00072">
    <property type="entry name" value="Response_reg"/>
    <property type="match status" value="1"/>
</dbReference>
<dbReference type="InterPro" id="IPR000700">
    <property type="entry name" value="PAS-assoc_C"/>
</dbReference>
<dbReference type="InterPro" id="IPR051209">
    <property type="entry name" value="FAD-bind_Monooxygenase_sf"/>
</dbReference>
<evidence type="ECO:0000256" key="7">
    <source>
        <dbReference type="SAM" id="MobiDB-lite"/>
    </source>
</evidence>
<sequence length="1692" mass="186582">MLFSNDLAGGGAMPDGQSWKYLNKPGFDPRPLRICIAGAGASGICLAIKLLEAQQKGFLRPLDFVIFERDDDFGGTWHANRYPGCRCDIPSHVYQFSFAPYSDWSKFYSPAPEINNYLHRVVHKYKIAPYIKLNHRVAGASFSEKTGKWSITVETSGSSFTDEFDVYVPATGVLSQVNRPNIKGLERFTKNPILHTAEWPKDLDYKTAFKNETVAVIGIGSSGVQTVCAIAPFTKQVEIFARSKFWVSPEFMTEPAGPRDWVLGNFDYGPEEKDLYARDPAAFHKHTRALTAATMTLFDIFMRGSENQKHVRALVEAKMREDLRHNPELIDKIIPDFDVWCRRVTEDGIVTAEGLKKVDRIILATGFDTLFRPRYPIEAKGKSLGDVWAKRPKCYMSVAVAGFPNLFFICGPGTVFANGSLLAGVEANSGYIVEALHILQQQDVLSMEVDRNAQDEYNEQQDSLMEDLVFSGSCSSWYKGGDPNGKPDALFAGSTLQFIEMLSRPHWQDWHFRPLYKNRFSFLGNGTGTVEATGGDRAWYIQEKAHPAPSQDAGMSSFLSDLDPRQLVDYLSDSPLPVCIFAHSQLVHQPHAHPHAPPSTLPPPVFQNAALDSLLAQRSATPAIGTVLGGTGTFGANGARARKVEFPDAMAAKTRQRLRDWLADGAKVASGGPPAPPTRVMSPSPLRPAGTSRSRPSSPAPRPPPAPLSRRSSSSSSSSTSTTRQISLQLHRTISMSKLRWRATVYDEGYTVLTLLPALQVAQGRSMSVEQGTSSTNGTVRIDEEDESPTQARFSAAQVALPKRDSHDGAKVTSPIEAVFPLANRPRSNSLVQRSRDVEMLGEIEVLSDKAMDATALEGLAWSAWNLPVGLFRADTDFRLLQTNPMWRKLCGLPEGHTNDAWPSRIHADDRARVVQHYIDIVEKLPRERDEYEFRWLPDSKGQEQWCVCVLSPAIRSNGELSGYLGVLTNINKHKAIESPSERREAQLQTELAILSDTCAVGLSRHELDGTFISVNPAWYEVTGVDPSQPVETWRDRIHPDEQEKIFKAWDQYAALFCPSFPALADVSLISALANRENLTLQFRWETGRVSLVQVVLNHREKEKATGITAQARAEEAILNLSKEREAMAKAEATESEERRKVAVEEKRQQELLIDVTSHEIRNPISAILQNSDFTRSSLQSLRETLISLRSRGALPPELDGEILHDLEEDIEALDAITECGLAQERIANDILALAQIQLSKYSVTPIDFDLATSLRNICRMFKSECRTKGIELKLIIGSSLARLGSRARVFADPARLTQIIVNLLSNAIRFTAKSQVRIVTLRVEVSGVPPEPNAPLIPPHETEYHIEEKRPIHLFFSVEDTGPGMTEEETSRLFAKFMQASPFTHTTWGGSGLGLWIARNLCELQGGRIEVASTVGKGSIFRCFITARSVEAGPTTDERALSVVKGITGPNVERGQTPKVFLRQGEKDEKPLSGMTVLCCEDNQINRTVLRRQLQKEGCDEVLLAVDGKEGLDILNARPAGQVDCILMDIEMPVMDGLAATRAIRQAELDGTRAGHQRIIGLTGNARSAQRHSALEAGMDAVVTKPYKLPDLVAKICSTPGTDSPATPLTPPALDSASPLFSPHSPHAVTYAVSASQTFSATHASADASLAGLSTTAFSYSPRATATRSLMRDFREVMSLEEMTITAKEGT</sequence>
<dbReference type="SUPFAM" id="SSF55785">
    <property type="entry name" value="PYP-like sensor domain (PAS domain)"/>
    <property type="match status" value="2"/>
</dbReference>
<dbReference type="GO" id="GO:0050661">
    <property type="term" value="F:NADP binding"/>
    <property type="evidence" value="ECO:0007669"/>
    <property type="project" value="InterPro"/>
</dbReference>
<evidence type="ECO:0000259" key="9">
    <source>
        <dbReference type="PROSITE" id="PS50110"/>
    </source>
</evidence>
<dbReference type="InterPro" id="IPR036097">
    <property type="entry name" value="HisK_dim/P_sf"/>
</dbReference>
<dbReference type="PRINTS" id="PR00344">
    <property type="entry name" value="BCTRLSENSOR"/>
</dbReference>
<evidence type="ECO:0000256" key="1">
    <source>
        <dbReference type="ARBA" id="ARBA00010139"/>
    </source>
</evidence>
<dbReference type="PANTHER" id="PTHR42877:SF7">
    <property type="entry name" value="FLAVIN-BINDING MONOOXYGENASE-RELATED"/>
    <property type="match status" value="1"/>
</dbReference>
<dbReference type="InterPro" id="IPR001789">
    <property type="entry name" value="Sig_transdc_resp-reg_receiver"/>
</dbReference>
<dbReference type="SUPFAM" id="SSF55874">
    <property type="entry name" value="ATPase domain of HSP90 chaperone/DNA topoisomerase II/histidine kinase"/>
    <property type="match status" value="1"/>
</dbReference>
<dbReference type="GO" id="GO:0000155">
    <property type="term" value="F:phosphorelay sensor kinase activity"/>
    <property type="evidence" value="ECO:0007669"/>
    <property type="project" value="InterPro"/>
</dbReference>
<dbReference type="Pfam" id="PF02518">
    <property type="entry name" value="HATPase_c"/>
    <property type="match status" value="1"/>
</dbReference>
<dbReference type="InterPro" id="IPR011006">
    <property type="entry name" value="CheY-like_superfamily"/>
</dbReference>
<dbReference type="PROSITE" id="PS50109">
    <property type="entry name" value="HIS_KIN"/>
    <property type="match status" value="1"/>
</dbReference>
<dbReference type="SUPFAM" id="SSF52172">
    <property type="entry name" value="CheY-like"/>
    <property type="match status" value="1"/>
</dbReference>
<dbReference type="InterPro" id="IPR036890">
    <property type="entry name" value="HATPase_C_sf"/>
</dbReference>
<evidence type="ECO:0000259" key="8">
    <source>
        <dbReference type="PROSITE" id="PS50109"/>
    </source>
</evidence>
<dbReference type="SMART" id="SM00448">
    <property type="entry name" value="REC"/>
    <property type="match status" value="1"/>
</dbReference>
<dbReference type="SUPFAM" id="SSF51905">
    <property type="entry name" value="FAD/NAD(P)-binding domain"/>
    <property type="match status" value="2"/>
</dbReference>
<dbReference type="InterPro" id="IPR035965">
    <property type="entry name" value="PAS-like_dom_sf"/>
</dbReference>
<dbReference type="PANTHER" id="PTHR42877">
    <property type="entry name" value="L-ORNITHINE N(5)-MONOOXYGENASE-RELATED"/>
    <property type="match status" value="1"/>
</dbReference>
<dbReference type="SMART" id="SM00091">
    <property type="entry name" value="PAS"/>
    <property type="match status" value="2"/>
</dbReference>
<dbReference type="Gene3D" id="3.40.50.2300">
    <property type="match status" value="1"/>
</dbReference>
<dbReference type="InterPro" id="IPR036188">
    <property type="entry name" value="FAD/NAD-bd_sf"/>
</dbReference>
<feature type="modified residue" description="4-aspartylphosphate" evidence="6">
    <location>
        <position position="1530"/>
    </location>
</feature>
<protein>
    <submittedName>
        <fullName evidence="11">FGENESH: predicted gene_1.19 protein</fullName>
    </submittedName>
</protein>
<name>A0A0K3C5P3_RHOTO</name>
<dbReference type="InterPro" id="IPR005467">
    <property type="entry name" value="His_kinase_dom"/>
</dbReference>
<comment type="similarity">
    <text evidence="1">Belongs to the FAD-binding monooxygenase family.</text>
</comment>
<feature type="compositionally biased region" description="Polar residues" evidence="7">
    <location>
        <begin position="767"/>
        <end position="779"/>
    </location>
</feature>
<feature type="compositionally biased region" description="Low complexity" evidence="7">
    <location>
        <begin position="687"/>
        <end position="697"/>
    </location>
</feature>
<dbReference type="Gene3D" id="1.10.287.130">
    <property type="match status" value="1"/>
</dbReference>
<dbReference type="PROSITE" id="PS50110">
    <property type="entry name" value="RESPONSE_REGULATORY"/>
    <property type="match status" value="1"/>
</dbReference>
<evidence type="ECO:0000313" key="12">
    <source>
        <dbReference type="Proteomes" id="UP000199069"/>
    </source>
</evidence>
<dbReference type="NCBIfam" id="TIGR00229">
    <property type="entry name" value="sensory_box"/>
    <property type="match status" value="1"/>
</dbReference>
<dbReference type="CDD" id="cd00082">
    <property type="entry name" value="HisKA"/>
    <property type="match status" value="1"/>
</dbReference>
<dbReference type="InterPro" id="IPR003661">
    <property type="entry name" value="HisK_dim/P_dom"/>
</dbReference>
<accession>A0A0K3C5P3</accession>
<dbReference type="Gene3D" id="3.30.450.20">
    <property type="entry name" value="PAS domain"/>
    <property type="match status" value="2"/>
</dbReference>
<dbReference type="InterPro" id="IPR000014">
    <property type="entry name" value="PAS"/>
</dbReference>
<keyword evidence="12" id="KW-1185">Reference proteome</keyword>
<feature type="domain" description="Response regulatory" evidence="9">
    <location>
        <begin position="1477"/>
        <end position="1601"/>
    </location>
</feature>
<organism evidence="11 12">
    <name type="scientific">Rhodotorula toruloides</name>
    <name type="common">Yeast</name>
    <name type="synonym">Rhodosporidium toruloides</name>
    <dbReference type="NCBI Taxonomy" id="5286"/>
    <lineage>
        <taxon>Eukaryota</taxon>
        <taxon>Fungi</taxon>
        <taxon>Dikarya</taxon>
        <taxon>Basidiomycota</taxon>
        <taxon>Pucciniomycotina</taxon>
        <taxon>Microbotryomycetes</taxon>
        <taxon>Sporidiobolales</taxon>
        <taxon>Sporidiobolaceae</taxon>
        <taxon>Rhodotorula</taxon>
    </lineage>
</organism>
<keyword evidence="3" id="KW-0285">Flavoprotein</keyword>
<dbReference type="GO" id="GO:0050660">
    <property type="term" value="F:flavin adenine dinucleotide binding"/>
    <property type="evidence" value="ECO:0007669"/>
    <property type="project" value="InterPro"/>
</dbReference>
<dbReference type="EMBL" id="CWKI01000001">
    <property type="protein sequence ID" value="CTR04158.1"/>
    <property type="molecule type" value="Genomic_DNA"/>
</dbReference>
<dbReference type="InterPro" id="IPR003594">
    <property type="entry name" value="HATPase_dom"/>
</dbReference>
<dbReference type="Gene3D" id="3.30.565.10">
    <property type="entry name" value="Histidine kinase-like ATPase, C-terminal domain"/>
    <property type="match status" value="1"/>
</dbReference>
<dbReference type="STRING" id="5286.A0A0K3C5P3"/>
<dbReference type="InterPro" id="IPR013655">
    <property type="entry name" value="PAS_fold_3"/>
</dbReference>
<feature type="domain" description="PAC" evidence="10">
    <location>
        <begin position="930"/>
        <end position="983"/>
    </location>
</feature>
<evidence type="ECO:0000259" key="10">
    <source>
        <dbReference type="PROSITE" id="PS50113"/>
    </source>
</evidence>
<dbReference type="InterPro" id="IPR020946">
    <property type="entry name" value="Flavin_mOase-like"/>
</dbReference>
<feature type="compositionally biased region" description="Low complexity" evidence="7">
    <location>
        <begin position="708"/>
        <end position="724"/>
    </location>
</feature>
<evidence type="ECO:0000256" key="5">
    <source>
        <dbReference type="ARBA" id="ARBA00023002"/>
    </source>
</evidence>
<evidence type="ECO:0000256" key="4">
    <source>
        <dbReference type="ARBA" id="ARBA00022827"/>
    </source>
</evidence>
<feature type="region of interest" description="Disordered" evidence="7">
    <location>
        <begin position="666"/>
        <end position="726"/>
    </location>
</feature>
<evidence type="ECO:0000256" key="2">
    <source>
        <dbReference type="ARBA" id="ARBA00022553"/>
    </source>
</evidence>
<dbReference type="Gene3D" id="3.50.50.60">
    <property type="entry name" value="FAD/NAD(P)-binding domain"/>
    <property type="match status" value="2"/>
</dbReference>
<proteinExistence type="inferred from homology"/>
<dbReference type="SUPFAM" id="SSF47384">
    <property type="entry name" value="Homodimeric domain of signal transducing histidine kinase"/>
    <property type="match status" value="1"/>
</dbReference>
<feature type="compositionally biased region" description="Pro residues" evidence="7">
    <location>
        <begin position="698"/>
        <end position="707"/>
    </location>
</feature>